<evidence type="ECO:0000256" key="11">
    <source>
        <dbReference type="RuleBase" id="RU003474"/>
    </source>
</evidence>
<evidence type="ECO:0000256" key="10">
    <source>
        <dbReference type="PROSITE-ProRule" id="PRU00472"/>
    </source>
</evidence>
<dbReference type="GO" id="GO:0005665">
    <property type="term" value="C:RNA polymerase II, core complex"/>
    <property type="evidence" value="ECO:0007669"/>
    <property type="project" value="EnsemblFungi"/>
</dbReference>
<keyword evidence="7" id="KW-0539">Nucleus</keyword>
<keyword evidence="6 9" id="KW-0862">Zinc</keyword>
<evidence type="ECO:0000259" key="12">
    <source>
        <dbReference type="PROSITE" id="PS51133"/>
    </source>
</evidence>
<dbReference type="PANTHER" id="PTHR11239">
    <property type="entry name" value="DNA-DIRECTED RNA POLYMERASE"/>
    <property type="match status" value="1"/>
</dbReference>
<comment type="subunit">
    <text evidence="2">Component of the RNA polymerase II (Pol II) complex consisting of 12 subunits.</text>
</comment>
<dbReference type="GO" id="GO:0005730">
    <property type="term" value="C:nucleolus"/>
    <property type="evidence" value="ECO:0007669"/>
    <property type="project" value="UniProtKB-SubCell"/>
</dbReference>
<accession>A0A139AZ40</accession>
<dbReference type="GO" id="GO:0008270">
    <property type="term" value="F:zinc ion binding"/>
    <property type="evidence" value="ECO:0007669"/>
    <property type="project" value="UniProtKB-KW"/>
</dbReference>
<keyword evidence="4 9" id="KW-0479">Metal-binding</keyword>
<evidence type="ECO:0000256" key="7">
    <source>
        <dbReference type="ARBA" id="ARBA00023242"/>
    </source>
</evidence>
<dbReference type="PIRSF" id="PIRSF005586">
    <property type="entry name" value="RNApol_RpoM"/>
    <property type="match status" value="1"/>
</dbReference>
<keyword evidence="11" id="KW-0804">Transcription</keyword>
<evidence type="ECO:0000256" key="3">
    <source>
        <dbReference type="ARBA" id="ARBA00015926"/>
    </source>
</evidence>
<dbReference type="GO" id="GO:0003899">
    <property type="term" value="F:DNA-directed RNA polymerase activity"/>
    <property type="evidence" value="ECO:0007669"/>
    <property type="project" value="InterPro"/>
</dbReference>
<keyword evidence="11" id="KW-0240">DNA-directed RNA polymerase</keyword>
<feature type="binding site" evidence="9">
    <location>
        <position position="17"/>
    </location>
    <ligand>
        <name>Zn(2+)</name>
        <dbReference type="ChEBI" id="CHEBI:29105"/>
        <label>1</label>
    </ligand>
</feature>
<dbReference type="STRING" id="1344416.A0A139AZ40"/>
<dbReference type="GO" id="GO:0003676">
    <property type="term" value="F:nucleic acid binding"/>
    <property type="evidence" value="ECO:0007669"/>
    <property type="project" value="InterPro"/>
</dbReference>
<evidence type="ECO:0000313" key="13">
    <source>
        <dbReference type="EMBL" id="KXS21996.1"/>
    </source>
</evidence>
<dbReference type="SUPFAM" id="SSF57783">
    <property type="entry name" value="Zinc beta-ribbon"/>
    <property type="match status" value="2"/>
</dbReference>
<dbReference type="Pfam" id="PF01096">
    <property type="entry name" value="Zn_ribbon_TFIIS"/>
    <property type="match status" value="1"/>
</dbReference>
<dbReference type="PANTHER" id="PTHR11239:SF1">
    <property type="entry name" value="DNA-DIRECTED RNA POLYMERASE II SUBUNIT RPB9"/>
    <property type="match status" value="1"/>
</dbReference>
<dbReference type="SMART" id="SM00440">
    <property type="entry name" value="ZnF_C2C2"/>
    <property type="match status" value="1"/>
</dbReference>
<feature type="binding site" evidence="9">
    <location>
        <position position="20"/>
    </location>
    <ligand>
        <name>Zn(2+)</name>
        <dbReference type="ChEBI" id="CHEBI:29105"/>
        <label>1</label>
    </ligand>
</feature>
<dbReference type="OrthoDB" id="282270at2759"/>
<dbReference type="InterPro" id="IPR034012">
    <property type="entry name" value="Zn_ribbon_RPB9_C"/>
</dbReference>
<comment type="subcellular location">
    <subcellularLocation>
        <location evidence="1">Nucleus</location>
        <location evidence="1">Nucleolus</location>
    </subcellularLocation>
</comment>
<evidence type="ECO:0000256" key="5">
    <source>
        <dbReference type="ARBA" id="ARBA00022771"/>
    </source>
</evidence>
<evidence type="ECO:0000313" key="14">
    <source>
        <dbReference type="Proteomes" id="UP000070544"/>
    </source>
</evidence>
<gene>
    <name evidence="13" type="ORF">M427DRAFT_92829</name>
</gene>
<feature type="domain" description="TFIIS-type" evidence="12">
    <location>
        <begin position="58"/>
        <end position="100"/>
    </location>
</feature>
<name>A0A139AZ40_GONPJ</name>
<dbReference type="PROSITE" id="PS51133">
    <property type="entry name" value="ZF_TFIIS_2"/>
    <property type="match status" value="1"/>
</dbReference>
<comment type="similarity">
    <text evidence="11">Belongs to the archaeal rpoM/eukaryotic RPA12/RPB9/RPC11 RNA polymerase family.</text>
</comment>
<sequence>LLYPKEDKDNRRLLFVCRNCQHEEPDDNRVFRHEVQITPVEQTMIIKDLGTDPTLPRADKICQKCGHNEAVYFQSRARRADTSMRLYFACANKDCQHRWVE</sequence>
<dbReference type="AlphaFoldDB" id="A0A139AZ40"/>
<dbReference type="GO" id="GO:0006367">
    <property type="term" value="P:transcription initiation at RNA polymerase II promoter"/>
    <property type="evidence" value="ECO:0007669"/>
    <property type="project" value="EnsemblFungi"/>
</dbReference>
<dbReference type="SMART" id="SM00661">
    <property type="entry name" value="RPOL9"/>
    <property type="match status" value="1"/>
</dbReference>
<evidence type="ECO:0000256" key="6">
    <source>
        <dbReference type="ARBA" id="ARBA00022833"/>
    </source>
</evidence>
<feature type="binding site" evidence="9">
    <location>
        <position position="95"/>
    </location>
    <ligand>
        <name>Zn(2+)</name>
        <dbReference type="ChEBI" id="CHEBI:29105"/>
        <label>2</label>
    </ligand>
</feature>
<organism evidence="13 14">
    <name type="scientific">Gonapodya prolifera (strain JEL478)</name>
    <name type="common">Monoblepharis prolifera</name>
    <dbReference type="NCBI Taxonomy" id="1344416"/>
    <lineage>
        <taxon>Eukaryota</taxon>
        <taxon>Fungi</taxon>
        <taxon>Fungi incertae sedis</taxon>
        <taxon>Chytridiomycota</taxon>
        <taxon>Chytridiomycota incertae sedis</taxon>
        <taxon>Monoblepharidomycetes</taxon>
        <taxon>Monoblepharidales</taxon>
        <taxon>Gonapodyaceae</taxon>
        <taxon>Gonapodya</taxon>
    </lineage>
</organism>
<evidence type="ECO:0000256" key="2">
    <source>
        <dbReference type="ARBA" id="ARBA00011730"/>
    </source>
</evidence>
<dbReference type="InterPro" id="IPR012164">
    <property type="entry name" value="Rpa12/Rpb9/Rpc10/TFS"/>
</dbReference>
<evidence type="ECO:0000256" key="4">
    <source>
        <dbReference type="ARBA" id="ARBA00022723"/>
    </source>
</evidence>
<dbReference type="OMA" id="EVADNSC"/>
<dbReference type="Proteomes" id="UP000070544">
    <property type="component" value="Unassembled WGS sequence"/>
</dbReference>
<feature type="binding site" evidence="9">
    <location>
        <position position="90"/>
    </location>
    <ligand>
        <name>Zn(2+)</name>
        <dbReference type="ChEBI" id="CHEBI:29105"/>
        <label>2</label>
    </ligand>
</feature>
<dbReference type="CDD" id="cd10508">
    <property type="entry name" value="Zn-ribbon_RPB9"/>
    <property type="match status" value="1"/>
</dbReference>
<reference evidence="13 14" key="1">
    <citation type="journal article" date="2015" name="Genome Biol. Evol.">
        <title>Phylogenomic analyses indicate that early fungi evolved digesting cell walls of algal ancestors of land plants.</title>
        <authorList>
            <person name="Chang Y."/>
            <person name="Wang S."/>
            <person name="Sekimoto S."/>
            <person name="Aerts A.L."/>
            <person name="Choi C."/>
            <person name="Clum A."/>
            <person name="LaButti K.M."/>
            <person name="Lindquist E.A."/>
            <person name="Yee Ngan C."/>
            <person name="Ohm R.A."/>
            <person name="Salamov A.A."/>
            <person name="Grigoriev I.V."/>
            <person name="Spatafora J.W."/>
            <person name="Berbee M.L."/>
        </authorList>
    </citation>
    <scope>NUCLEOTIDE SEQUENCE [LARGE SCALE GENOMIC DNA]</scope>
    <source>
        <strain evidence="13 14">JEL478</strain>
    </source>
</reference>
<evidence type="ECO:0000256" key="8">
    <source>
        <dbReference type="ARBA" id="ARBA00042129"/>
    </source>
</evidence>
<dbReference type="GO" id="GO:0001193">
    <property type="term" value="P:maintenance of transcriptional fidelity during transcription elongation by RNA polymerase II"/>
    <property type="evidence" value="ECO:0007669"/>
    <property type="project" value="EnsemblFungi"/>
</dbReference>
<protein>
    <recommendedName>
        <fullName evidence="3">DNA-directed RNA polymerase II subunit RPB9</fullName>
    </recommendedName>
    <alternativeName>
        <fullName evidence="8">DNA-directed RNA polymerase II subunit 9</fullName>
    </alternativeName>
</protein>
<dbReference type="Gene3D" id="2.20.25.10">
    <property type="match status" value="2"/>
</dbReference>
<dbReference type="GO" id="GO:0006283">
    <property type="term" value="P:transcription-coupled nucleotide-excision repair"/>
    <property type="evidence" value="ECO:0007669"/>
    <property type="project" value="EnsemblFungi"/>
</dbReference>
<dbReference type="EMBL" id="KQ965731">
    <property type="protein sequence ID" value="KXS21996.1"/>
    <property type="molecule type" value="Genomic_DNA"/>
</dbReference>
<keyword evidence="5 10" id="KW-0863">Zinc-finger</keyword>
<feature type="non-terminal residue" evidence="13">
    <location>
        <position position="1"/>
    </location>
</feature>
<proteinExistence type="inferred from homology"/>
<dbReference type="GO" id="GO:0003968">
    <property type="term" value="F:RNA-directed RNA polymerase activity"/>
    <property type="evidence" value="ECO:0007669"/>
    <property type="project" value="EnsemblFungi"/>
</dbReference>
<feature type="binding site" evidence="9">
    <location>
        <position position="62"/>
    </location>
    <ligand>
        <name>Zn(2+)</name>
        <dbReference type="ChEBI" id="CHEBI:29105"/>
        <label>2</label>
    </ligand>
</feature>
<evidence type="ECO:0000256" key="1">
    <source>
        <dbReference type="ARBA" id="ARBA00004604"/>
    </source>
</evidence>
<keyword evidence="14" id="KW-1185">Reference proteome</keyword>
<dbReference type="InterPro" id="IPR001222">
    <property type="entry name" value="Znf_TFIIS"/>
</dbReference>
<feature type="binding site" evidence="9">
    <location>
        <position position="65"/>
    </location>
    <ligand>
        <name>Zn(2+)</name>
        <dbReference type="ChEBI" id="CHEBI:29105"/>
        <label>2</label>
    </ligand>
</feature>
<evidence type="ECO:0000256" key="9">
    <source>
        <dbReference type="PIRSR" id="PIRSR005586-1"/>
    </source>
</evidence>
<dbReference type="InterPro" id="IPR001529">
    <property type="entry name" value="Zn_ribbon_RPB9"/>
</dbReference>